<dbReference type="SUPFAM" id="SSF51338">
    <property type="entry name" value="Composite domain of metallo-dependent hydrolases"/>
    <property type="match status" value="1"/>
</dbReference>
<dbReference type="EMBL" id="BONX01000004">
    <property type="protein sequence ID" value="GIG94486.1"/>
    <property type="molecule type" value="Genomic_DNA"/>
</dbReference>
<evidence type="ECO:0000313" key="2">
    <source>
        <dbReference type="EMBL" id="GIG94486.1"/>
    </source>
</evidence>
<dbReference type="InterPro" id="IPR032466">
    <property type="entry name" value="Metal_Hydrolase"/>
</dbReference>
<proteinExistence type="predicted"/>
<reference evidence="2 3" key="1">
    <citation type="submission" date="2021-01" db="EMBL/GenBank/DDBJ databases">
        <title>Whole genome shotgun sequence of Plantactinospora mayteni NBRC 109088.</title>
        <authorList>
            <person name="Komaki H."/>
            <person name="Tamura T."/>
        </authorList>
    </citation>
    <scope>NUCLEOTIDE SEQUENCE [LARGE SCALE GENOMIC DNA]</scope>
    <source>
        <strain evidence="2 3">NBRC 109088</strain>
    </source>
</reference>
<evidence type="ECO:0000313" key="3">
    <source>
        <dbReference type="Proteomes" id="UP000621500"/>
    </source>
</evidence>
<feature type="domain" description="Amidohydrolase 3" evidence="1">
    <location>
        <begin position="56"/>
        <end position="216"/>
    </location>
</feature>
<feature type="domain" description="Amidohydrolase 3" evidence="1">
    <location>
        <begin position="448"/>
        <end position="524"/>
    </location>
</feature>
<comment type="caution">
    <text evidence="2">The sequence shown here is derived from an EMBL/GenBank/DDBJ whole genome shotgun (WGS) entry which is preliminary data.</text>
</comment>
<dbReference type="PANTHER" id="PTHR11647">
    <property type="entry name" value="HYDRANTOINASE/DIHYDROPYRIMIDINASE FAMILY MEMBER"/>
    <property type="match status" value="1"/>
</dbReference>
<sequence>MNQADDAPVGRTHDLVISRGLVVDGTGRPGHVGDVGIVGDTIVEVTTAPGRLSGRRVLDATGRLVVPGFFDIHSHADLSLVLDPRAHSALLQGVTSVVTGNCGYGAVPPGGGQVELAANAPGGRVSDPGVPAWHSFPEYLEVLASGGTGINVFPLVSHAMLRLAVAGFAPRPVTDAELAEMTAMLRDAMQAGAAGFSTGLEYAPGCYATARELGALGKEAGQYDGLYATHCRNRTEHVEGAVREATSVALAGGCRLQLSHFVPRPAWPHRDAHERALEHCRRAPVPVRFDVFPFSHGPTPLANVLPGWVRGDGPVAAGRRLADPRLRKEIVAQLDPRFVELVHSRHAAQTYVVCDGRDGTSVGRTLADLGRDSDGLTAALDLLGAAGPDHREVTVLEPWATADELDRALLAEDYYLMGDGITAGLDGPVAGRIFSLSDWGWAPAVLSRFVRDRNLLSLPDAIHRMTRAPARQAGVRDRGSIEVGAKADLVVLDLAAIEANFDPAHPGRQPSGIGEVLVNGTVVVAEGRPTGNLAGQVGLAR</sequence>
<dbReference type="PANTHER" id="PTHR11647:SF1">
    <property type="entry name" value="COLLAPSIN RESPONSE MEDIATOR PROTEIN"/>
    <property type="match status" value="1"/>
</dbReference>
<gene>
    <name evidence="2" type="ORF">Pma05_10590</name>
</gene>
<dbReference type="InterPro" id="IPR011059">
    <property type="entry name" value="Metal-dep_hydrolase_composite"/>
</dbReference>
<dbReference type="InterPro" id="IPR013108">
    <property type="entry name" value="Amidohydro_3"/>
</dbReference>
<dbReference type="InterPro" id="IPR050378">
    <property type="entry name" value="Metallo-dep_Hydrolases_sf"/>
</dbReference>
<dbReference type="Gene3D" id="2.30.40.10">
    <property type="entry name" value="Urease, subunit C, domain 1"/>
    <property type="match status" value="1"/>
</dbReference>
<dbReference type="Gene3D" id="3.20.20.140">
    <property type="entry name" value="Metal-dependent hydrolases"/>
    <property type="match status" value="2"/>
</dbReference>
<accession>A0ABQ4EJR6</accession>
<dbReference type="Proteomes" id="UP000621500">
    <property type="component" value="Unassembled WGS sequence"/>
</dbReference>
<dbReference type="Pfam" id="PF07969">
    <property type="entry name" value="Amidohydro_3"/>
    <property type="match status" value="2"/>
</dbReference>
<organism evidence="2 3">
    <name type="scientific">Plantactinospora mayteni</name>
    <dbReference type="NCBI Taxonomy" id="566021"/>
    <lineage>
        <taxon>Bacteria</taxon>
        <taxon>Bacillati</taxon>
        <taxon>Actinomycetota</taxon>
        <taxon>Actinomycetes</taxon>
        <taxon>Micromonosporales</taxon>
        <taxon>Micromonosporaceae</taxon>
        <taxon>Plantactinospora</taxon>
    </lineage>
</organism>
<protein>
    <submittedName>
        <fullName evidence="2">Dihydroorotase</fullName>
    </submittedName>
</protein>
<name>A0ABQ4EJR6_9ACTN</name>
<dbReference type="SUPFAM" id="SSF51556">
    <property type="entry name" value="Metallo-dependent hydrolases"/>
    <property type="match status" value="1"/>
</dbReference>
<keyword evidence="3" id="KW-1185">Reference proteome</keyword>
<evidence type="ECO:0000259" key="1">
    <source>
        <dbReference type="Pfam" id="PF07969"/>
    </source>
</evidence>